<proteinExistence type="predicted"/>
<organism evidence="3 4">
    <name type="scientific">Rhypophila decipiens</name>
    <dbReference type="NCBI Taxonomy" id="261697"/>
    <lineage>
        <taxon>Eukaryota</taxon>
        <taxon>Fungi</taxon>
        <taxon>Dikarya</taxon>
        <taxon>Ascomycota</taxon>
        <taxon>Pezizomycotina</taxon>
        <taxon>Sordariomycetes</taxon>
        <taxon>Sordariomycetidae</taxon>
        <taxon>Sordariales</taxon>
        <taxon>Naviculisporaceae</taxon>
        <taxon>Rhypophila</taxon>
    </lineage>
</organism>
<dbReference type="PANTHER" id="PTHR24148">
    <property type="entry name" value="ANKYRIN REPEAT DOMAIN-CONTAINING PROTEIN 39 HOMOLOG-RELATED"/>
    <property type="match status" value="1"/>
</dbReference>
<evidence type="ECO:0000259" key="2">
    <source>
        <dbReference type="Pfam" id="PF06985"/>
    </source>
</evidence>
<feature type="compositionally biased region" description="Polar residues" evidence="1">
    <location>
        <begin position="453"/>
        <end position="467"/>
    </location>
</feature>
<dbReference type="Proteomes" id="UP001301769">
    <property type="component" value="Unassembled WGS sequence"/>
</dbReference>
<comment type="caution">
    <text evidence="3">The sequence shown here is derived from an EMBL/GenBank/DDBJ whole genome shotgun (WGS) entry which is preliminary data.</text>
</comment>
<evidence type="ECO:0000256" key="1">
    <source>
        <dbReference type="SAM" id="MobiDB-lite"/>
    </source>
</evidence>
<keyword evidence="4" id="KW-1185">Reference proteome</keyword>
<feature type="region of interest" description="Disordered" evidence="1">
    <location>
        <begin position="438"/>
        <end position="475"/>
    </location>
</feature>
<evidence type="ECO:0000313" key="3">
    <source>
        <dbReference type="EMBL" id="KAK4209161.1"/>
    </source>
</evidence>
<dbReference type="PANTHER" id="PTHR24148:SF73">
    <property type="entry name" value="HET DOMAIN PROTEIN (AFU_ORTHOLOGUE AFUA_8G01020)"/>
    <property type="match status" value="1"/>
</dbReference>
<feature type="domain" description="Heterokaryon incompatibility" evidence="2">
    <location>
        <begin position="53"/>
        <end position="201"/>
    </location>
</feature>
<reference evidence="3" key="1">
    <citation type="journal article" date="2023" name="Mol. Phylogenet. Evol.">
        <title>Genome-scale phylogeny and comparative genomics of the fungal order Sordariales.</title>
        <authorList>
            <person name="Hensen N."/>
            <person name="Bonometti L."/>
            <person name="Westerberg I."/>
            <person name="Brannstrom I.O."/>
            <person name="Guillou S."/>
            <person name="Cros-Aarteil S."/>
            <person name="Calhoun S."/>
            <person name="Haridas S."/>
            <person name="Kuo A."/>
            <person name="Mondo S."/>
            <person name="Pangilinan J."/>
            <person name="Riley R."/>
            <person name="LaButti K."/>
            <person name="Andreopoulos B."/>
            <person name="Lipzen A."/>
            <person name="Chen C."/>
            <person name="Yan M."/>
            <person name="Daum C."/>
            <person name="Ng V."/>
            <person name="Clum A."/>
            <person name="Steindorff A."/>
            <person name="Ohm R.A."/>
            <person name="Martin F."/>
            <person name="Silar P."/>
            <person name="Natvig D.O."/>
            <person name="Lalanne C."/>
            <person name="Gautier V."/>
            <person name="Ament-Velasquez S.L."/>
            <person name="Kruys A."/>
            <person name="Hutchinson M.I."/>
            <person name="Powell A.J."/>
            <person name="Barry K."/>
            <person name="Miller A.N."/>
            <person name="Grigoriev I.V."/>
            <person name="Debuchy R."/>
            <person name="Gladieux P."/>
            <person name="Hiltunen Thoren M."/>
            <person name="Johannesson H."/>
        </authorList>
    </citation>
    <scope>NUCLEOTIDE SEQUENCE</scope>
    <source>
        <strain evidence="3">PSN293</strain>
    </source>
</reference>
<accession>A0AAN6Y0K8</accession>
<dbReference type="Pfam" id="PF06985">
    <property type="entry name" value="HET"/>
    <property type="match status" value="1"/>
</dbReference>
<sequence>MASCSIPSNSGPYMYPGPELRHANEIRLIRLLPGAGPIECEFLVVDITTPPPFEALSYTWGDSLDRREILVRAPPSTSPRTTSTAASISVTANCLAALYSLRTTESRQLWIDAICIDQINLGERHHQLSLMGRIFSYAARVLIFLGEADDDSDLAMEYIHDLYSPDTNWALDESTSKGQVYNAVRRLLARPWFRRVWVIQEVLMAREATIICGTKTFPWTAMREVCAVAANPPEGIWSEEDQLCLQTKDIPFVARARKGDFWPRVVQGEEEEEEEEVDESPRLLPSDPFDRQIVTFETLCRSRGCEATDPRDKIYALLPLLSSPRSPVAIEPNYADPAAKVFVDCMSYLLPYWGLQLLCAVQSPPVTPGLPSWAPDWTLAPQRSILGGAGASQKGSLGRRDRWKDVLPRLSSDRDSFGSTSYQRGLWSELKAAWKRTRTRSKGVPQPRGGMSSLGTRVSRQTNLPKSSRSEGYQHEPRIVVRTETLTRTTSYELHTRGIFLGNIINLTSPCDVGHLEDFCLTEWVDMSKRLVPGFESTSVYDAMAPKLFYDVVFAQEIGDGWYYYVDRAIRHLIDHAKLTTEDGAATAAQNSADASGWRFDKTDFKASFGNTALMWERCHSRRLFVTDTGYLGLGPLEASLSDAVYACPSANVPFVLRATGGASKRLHHHLIGECFLEDRMWGDIKAKNAGPEDLVELVLV</sequence>
<evidence type="ECO:0000313" key="4">
    <source>
        <dbReference type="Proteomes" id="UP001301769"/>
    </source>
</evidence>
<name>A0AAN6Y0K8_9PEZI</name>
<dbReference type="InterPro" id="IPR052895">
    <property type="entry name" value="HetReg/Transcr_Mod"/>
</dbReference>
<gene>
    <name evidence="3" type="ORF">QBC37DRAFT_430781</name>
</gene>
<reference evidence="3" key="2">
    <citation type="submission" date="2023-05" db="EMBL/GenBank/DDBJ databases">
        <authorList>
            <consortium name="Lawrence Berkeley National Laboratory"/>
            <person name="Steindorff A."/>
            <person name="Hensen N."/>
            <person name="Bonometti L."/>
            <person name="Westerberg I."/>
            <person name="Brannstrom I.O."/>
            <person name="Guillou S."/>
            <person name="Cros-Aarteil S."/>
            <person name="Calhoun S."/>
            <person name="Haridas S."/>
            <person name="Kuo A."/>
            <person name="Mondo S."/>
            <person name="Pangilinan J."/>
            <person name="Riley R."/>
            <person name="Labutti K."/>
            <person name="Andreopoulos B."/>
            <person name="Lipzen A."/>
            <person name="Chen C."/>
            <person name="Yanf M."/>
            <person name="Daum C."/>
            <person name="Ng V."/>
            <person name="Clum A."/>
            <person name="Ohm R."/>
            <person name="Martin F."/>
            <person name="Silar P."/>
            <person name="Natvig D."/>
            <person name="Lalanne C."/>
            <person name="Gautier V."/>
            <person name="Ament-Velasquez S.L."/>
            <person name="Kruys A."/>
            <person name="Hutchinson M.I."/>
            <person name="Powell A.J."/>
            <person name="Barry K."/>
            <person name="Miller A.N."/>
            <person name="Grigoriev I.V."/>
            <person name="Debuchy R."/>
            <person name="Gladieux P."/>
            <person name="Thoren M.H."/>
            <person name="Johannesson H."/>
        </authorList>
    </citation>
    <scope>NUCLEOTIDE SEQUENCE</scope>
    <source>
        <strain evidence="3">PSN293</strain>
    </source>
</reference>
<dbReference type="EMBL" id="MU858214">
    <property type="protein sequence ID" value="KAK4209161.1"/>
    <property type="molecule type" value="Genomic_DNA"/>
</dbReference>
<dbReference type="AlphaFoldDB" id="A0AAN6Y0K8"/>
<dbReference type="InterPro" id="IPR010730">
    <property type="entry name" value="HET"/>
</dbReference>
<protein>
    <submittedName>
        <fullName evidence="3">Heterokaryon incompatibility protein-domain-containing protein</fullName>
    </submittedName>
</protein>
<dbReference type="Pfam" id="PF26639">
    <property type="entry name" value="Het-6_barrel"/>
    <property type="match status" value="1"/>
</dbReference>